<dbReference type="RefSeq" id="WP_165183450.1">
    <property type="nucleotide sequence ID" value="NZ_JAAKZI010000042.1"/>
</dbReference>
<organism evidence="2 3">
    <name type="scientific">Arthrobacter silviterrae</name>
    <dbReference type="NCBI Taxonomy" id="2026658"/>
    <lineage>
        <taxon>Bacteria</taxon>
        <taxon>Bacillati</taxon>
        <taxon>Actinomycetota</taxon>
        <taxon>Actinomycetes</taxon>
        <taxon>Micrococcales</taxon>
        <taxon>Micrococcaceae</taxon>
        <taxon>Arthrobacter</taxon>
    </lineage>
</organism>
<evidence type="ECO:0000313" key="3">
    <source>
        <dbReference type="Proteomes" id="UP000479226"/>
    </source>
</evidence>
<feature type="region of interest" description="Disordered" evidence="1">
    <location>
        <begin position="1"/>
        <end position="31"/>
    </location>
</feature>
<evidence type="ECO:0000256" key="1">
    <source>
        <dbReference type="SAM" id="MobiDB-lite"/>
    </source>
</evidence>
<dbReference type="EMBL" id="JAAKZI010000042">
    <property type="protein sequence ID" value="NGN85237.1"/>
    <property type="molecule type" value="Genomic_DNA"/>
</dbReference>
<proteinExistence type="predicted"/>
<accession>A0ABX0DE75</accession>
<sequence>MRHGMLPSRWRKGPWPQRRGARRQGRRHHRRTCTNMCRPRHPLVAPIRCRTFPGPSRPARARALHRILRQAGDRRATNYRTNSPESEQLAPAVPWCGARSPRVHAGAKICGRHAGVINLDGALGVELAGGADAAAAS</sequence>
<evidence type="ECO:0000313" key="2">
    <source>
        <dbReference type="EMBL" id="NGN85237.1"/>
    </source>
</evidence>
<protein>
    <submittedName>
        <fullName evidence="2">Uncharacterized protein</fullName>
    </submittedName>
</protein>
<keyword evidence="3" id="KW-1185">Reference proteome</keyword>
<dbReference type="Proteomes" id="UP000479226">
    <property type="component" value="Unassembled WGS sequence"/>
</dbReference>
<name>A0ABX0DE75_9MICC</name>
<gene>
    <name evidence="2" type="ORF">G6N77_17460</name>
</gene>
<comment type="caution">
    <text evidence="2">The sequence shown here is derived from an EMBL/GenBank/DDBJ whole genome shotgun (WGS) entry which is preliminary data.</text>
</comment>
<feature type="compositionally biased region" description="Basic residues" evidence="1">
    <location>
        <begin position="19"/>
        <end position="31"/>
    </location>
</feature>
<reference evidence="2 3" key="1">
    <citation type="submission" date="2020-02" db="EMBL/GenBank/DDBJ databases">
        <title>Genome sequence of the type strain DSM 27180 of Arthrobacter silviterrae.</title>
        <authorList>
            <person name="Gao J."/>
            <person name="Sun J."/>
        </authorList>
    </citation>
    <scope>NUCLEOTIDE SEQUENCE [LARGE SCALE GENOMIC DNA]</scope>
    <source>
        <strain evidence="2 3">DSM 27180</strain>
    </source>
</reference>